<gene>
    <name evidence="9" type="ORF">HYDPIDRAFT_116844</name>
</gene>
<comment type="subcellular location">
    <subcellularLocation>
        <location evidence="1">Membrane</location>
        <topology evidence="1">Multi-pass membrane protein</topology>
    </subcellularLocation>
</comment>
<sequence>MVWTLSRSTYWGIGAVTAVLQVIGLLLTVFRLWFRFNARRLWWEDFWAALALVCGIMSLVSEWTWLVVGDGKPAVVAIWIYSFAFTNVVWIVRISIALSITRIIYPTRRLRFAMHFFTALLGVMWAGLVTQKAFKCASNLDWYKLKYPHCTVTRAISIYEVTADFVADTILVAFPLRLLWKVRLPKNQRRMILSIFSSSIIVSIVSIFHAVCQTMYITALISVALDVEIAASLAVCNLLVVTTFIYRYLQRKQHVETIVTETDDDYTSQSPSSGAAQFLTIVDLNALSGDSDESQQSWNSQAVVSGHPTLPTST</sequence>
<evidence type="ECO:0000259" key="8">
    <source>
        <dbReference type="Pfam" id="PF20684"/>
    </source>
</evidence>
<dbReference type="InterPro" id="IPR049326">
    <property type="entry name" value="Rhodopsin_dom_fungi"/>
</dbReference>
<reference evidence="9 10" key="1">
    <citation type="submission" date="2014-04" db="EMBL/GenBank/DDBJ databases">
        <title>Evolutionary Origins and Diversification of the Mycorrhizal Mutualists.</title>
        <authorList>
            <consortium name="DOE Joint Genome Institute"/>
            <consortium name="Mycorrhizal Genomics Consortium"/>
            <person name="Kohler A."/>
            <person name="Kuo A."/>
            <person name="Nagy L.G."/>
            <person name="Floudas D."/>
            <person name="Copeland A."/>
            <person name="Barry K.W."/>
            <person name="Cichocki N."/>
            <person name="Veneault-Fourrey C."/>
            <person name="LaButti K."/>
            <person name="Lindquist E.A."/>
            <person name="Lipzen A."/>
            <person name="Lundell T."/>
            <person name="Morin E."/>
            <person name="Murat C."/>
            <person name="Riley R."/>
            <person name="Ohm R."/>
            <person name="Sun H."/>
            <person name="Tunlid A."/>
            <person name="Henrissat B."/>
            <person name="Grigoriev I.V."/>
            <person name="Hibbett D.S."/>
            <person name="Martin F."/>
        </authorList>
    </citation>
    <scope>NUCLEOTIDE SEQUENCE [LARGE SCALE GENOMIC DNA]</scope>
    <source>
        <strain evidence="9 10">MD-312</strain>
    </source>
</reference>
<keyword evidence="2 7" id="KW-0812">Transmembrane</keyword>
<evidence type="ECO:0000256" key="3">
    <source>
        <dbReference type="ARBA" id="ARBA00022989"/>
    </source>
</evidence>
<keyword evidence="3 7" id="KW-1133">Transmembrane helix</keyword>
<protein>
    <recommendedName>
        <fullName evidence="8">Rhodopsin domain-containing protein</fullName>
    </recommendedName>
</protein>
<keyword evidence="10" id="KW-1185">Reference proteome</keyword>
<dbReference type="PANTHER" id="PTHR33048:SF47">
    <property type="entry name" value="INTEGRAL MEMBRANE PROTEIN-RELATED"/>
    <property type="match status" value="1"/>
</dbReference>
<feature type="transmembrane region" description="Helical" evidence="7">
    <location>
        <begin position="12"/>
        <end position="34"/>
    </location>
</feature>
<dbReference type="AlphaFoldDB" id="A0A0C9W3J9"/>
<feature type="compositionally biased region" description="Polar residues" evidence="6">
    <location>
        <begin position="294"/>
        <end position="303"/>
    </location>
</feature>
<dbReference type="OrthoDB" id="444631at2759"/>
<feature type="region of interest" description="Disordered" evidence="6">
    <location>
        <begin position="290"/>
        <end position="314"/>
    </location>
</feature>
<dbReference type="Pfam" id="PF20684">
    <property type="entry name" value="Fung_rhodopsin"/>
    <property type="match status" value="1"/>
</dbReference>
<dbReference type="GO" id="GO:0016020">
    <property type="term" value="C:membrane"/>
    <property type="evidence" value="ECO:0007669"/>
    <property type="project" value="UniProtKB-SubCell"/>
</dbReference>
<feature type="domain" description="Rhodopsin" evidence="8">
    <location>
        <begin position="30"/>
        <end position="211"/>
    </location>
</feature>
<dbReference type="Proteomes" id="UP000053820">
    <property type="component" value="Unassembled WGS sequence"/>
</dbReference>
<comment type="similarity">
    <text evidence="5">Belongs to the SAT4 family.</text>
</comment>
<evidence type="ECO:0000256" key="6">
    <source>
        <dbReference type="SAM" id="MobiDB-lite"/>
    </source>
</evidence>
<evidence type="ECO:0000256" key="4">
    <source>
        <dbReference type="ARBA" id="ARBA00023136"/>
    </source>
</evidence>
<feature type="transmembrane region" description="Helical" evidence="7">
    <location>
        <begin position="192"/>
        <end position="217"/>
    </location>
</feature>
<evidence type="ECO:0000313" key="9">
    <source>
        <dbReference type="EMBL" id="KIJ60783.1"/>
    </source>
</evidence>
<evidence type="ECO:0000256" key="1">
    <source>
        <dbReference type="ARBA" id="ARBA00004141"/>
    </source>
</evidence>
<organism evidence="9 10">
    <name type="scientific">Hydnomerulius pinastri MD-312</name>
    <dbReference type="NCBI Taxonomy" id="994086"/>
    <lineage>
        <taxon>Eukaryota</taxon>
        <taxon>Fungi</taxon>
        <taxon>Dikarya</taxon>
        <taxon>Basidiomycota</taxon>
        <taxon>Agaricomycotina</taxon>
        <taxon>Agaricomycetes</taxon>
        <taxon>Agaricomycetidae</taxon>
        <taxon>Boletales</taxon>
        <taxon>Boletales incertae sedis</taxon>
        <taxon>Leucogyrophana</taxon>
    </lineage>
</organism>
<evidence type="ECO:0000313" key="10">
    <source>
        <dbReference type="Proteomes" id="UP000053820"/>
    </source>
</evidence>
<evidence type="ECO:0000256" key="7">
    <source>
        <dbReference type="SAM" id="Phobius"/>
    </source>
</evidence>
<accession>A0A0C9W3J9</accession>
<evidence type="ECO:0000256" key="2">
    <source>
        <dbReference type="ARBA" id="ARBA00022692"/>
    </source>
</evidence>
<feature type="transmembrane region" description="Helical" evidence="7">
    <location>
        <begin position="46"/>
        <end position="66"/>
    </location>
</feature>
<feature type="transmembrane region" description="Helical" evidence="7">
    <location>
        <begin position="112"/>
        <end position="134"/>
    </location>
</feature>
<dbReference type="InterPro" id="IPR052337">
    <property type="entry name" value="SAT4-like"/>
</dbReference>
<dbReference type="HOGENOM" id="CLU_052841_2_1_1"/>
<feature type="transmembrane region" description="Helical" evidence="7">
    <location>
        <begin position="229"/>
        <end position="249"/>
    </location>
</feature>
<feature type="transmembrane region" description="Helical" evidence="7">
    <location>
        <begin position="78"/>
        <end position="100"/>
    </location>
</feature>
<proteinExistence type="inferred from homology"/>
<evidence type="ECO:0000256" key="5">
    <source>
        <dbReference type="ARBA" id="ARBA00038359"/>
    </source>
</evidence>
<name>A0A0C9W3J9_9AGAM</name>
<dbReference type="EMBL" id="KN839869">
    <property type="protein sequence ID" value="KIJ60783.1"/>
    <property type="molecule type" value="Genomic_DNA"/>
</dbReference>
<feature type="transmembrane region" description="Helical" evidence="7">
    <location>
        <begin position="154"/>
        <end position="180"/>
    </location>
</feature>
<keyword evidence="4 7" id="KW-0472">Membrane</keyword>
<dbReference type="PANTHER" id="PTHR33048">
    <property type="entry name" value="PTH11-LIKE INTEGRAL MEMBRANE PROTEIN (AFU_ORTHOLOGUE AFUA_5G11245)"/>
    <property type="match status" value="1"/>
</dbReference>